<evidence type="ECO:0000313" key="1">
    <source>
        <dbReference type="EMBL" id="QJB01820.1"/>
    </source>
</evidence>
<proteinExistence type="predicted"/>
<organism evidence="1">
    <name type="scientific">viral metagenome</name>
    <dbReference type="NCBI Taxonomy" id="1070528"/>
    <lineage>
        <taxon>unclassified sequences</taxon>
        <taxon>metagenomes</taxon>
        <taxon>organismal metagenomes</taxon>
    </lineage>
</organism>
<reference evidence="1" key="1">
    <citation type="submission" date="2020-03" db="EMBL/GenBank/DDBJ databases">
        <title>The deep terrestrial virosphere.</title>
        <authorList>
            <person name="Holmfeldt K."/>
            <person name="Nilsson E."/>
            <person name="Simone D."/>
            <person name="Lopez-Fernandez M."/>
            <person name="Wu X."/>
            <person name="de Brujin I."/>
            <person name="Lundin D."/>
            <person name="Andersson A."/>
            <person name="Bertilsson S."/>
            <person name="Dopson M."/>
        </authorList>
    </citation>
    <scope>NUCLEOTIDE SEQUENCE</scope>
    <source>
        <strain evidence="2">MM171A02344</strain>
        <strain evidence="1">MM171B01943</strain>
    </source>
</reference>
<dbReference type="EMBL" id="MT143736">
    <property type="protein sequence ID" value="QJB01820.1"/>
    <property type="molecule type" value="Genomic_DNA"/>
</dbReference>
<sequence length="216" mass="23545">MASRNYLINSEDLSLSDKKNYKMAAIAAGIERCAVKNVGSPNADIPGLQAIPESKHNDRTNLIRSLIATGEWPRSIDMRELAPGPAAVRTDFAVPTVLAEALTAPLAVVDTWYSCFQAVAAPQLLVGKLAVFWGVSIETVPIPVSYLEFLRGTNVQAVFDLQTQNTRLAFNAFFSEPVVFDPQDTFTAQVLCRIVAPASRVHLHNFLFEKAGDVIA</sequence>
<dbReference type="EMBL" id="MT143922">
    <property type="protein sequence ID" value="QJH92808.1"/>
    <property type="molecule type" value="Genomic_DNA"/>
</dbReference>
<name>A0A6M3M6R3_9ZZZZ</name>
<evidence type="ECO:0000313" key="2">
    <source>
        <dbReference type="EMBL" id="QJH92808.1"/>
    </source>
</evidence>
<accession>A0A6M3M6R3</accession>
<gene>
    <name evidence="2" type="ORF">MM171A02344_0009</name>
    <name evidence="1" type="ORF">MM171B01943_0007</name>
</gene>
<dbReference type="AlphaFoldDB" id="A0A6M3M6R3"/>
<protein>
    <submittedName>
        <fullName evidence="1">Uncharacterized protein</fullName>
    </submittedName>
</protein>